<accession>W7D2R1</accession>
<reference evidence="1 2" key="1">
    <citation type="submission" date="2012-12" db="EMBL/GenBank/DDBJ databases">
        <title>Novel taxa of Listeriaceae from agricultural environments in the United States.</title>
        <authorList>
            <person name="den Bakker H.C."/>
            <person name="Allred A."/>
            <person name="Warchocki S."/>
            <person name="Wright E.M."/>
            <person name="Burrell A."/>
            <person name="Nightingale K.K."/>
            <person name="Kephart D."/>
            <person name="Wiedmann M."/>
        </authorList>
    </citation>
    <scope>NUCLEOTIDE SEQUENCE [LARGE SCALE GENOMIC DNA]</scope>
    <source>
        <strain evidence="1 2">FSL F6-1037</strain>
    </source>
</reference>
<dbReference type="AlphaFoldDB" id="W7D2R1"/>
<dbReference type="Proteomes" id="UP000019243">
    <property type="component" value="Unassembled WGS sequence"/>
</dbReference>
<dbReference type="SUPFAM" id="SSF74650">
    <property type="entry name" value="Galactose mutarotase-like"/>
    <property type="match status" value="1"/>
</dbReference>
<dbReference type="PATRIC" id="fig|1265861.3.peg.54"/>
<comment type="caution">
    <text evidence="1">The sequence shown here is derived from an EMBL/GenBank/DDBJ whole genome shotgun (WGS) entry which is preliminary data.</text>
</comment>
<sequence length="397" mass="45265">MAFGVSRAQLKAWKAAVRSGEIAFLTHWWQDDRFNGVSSFTKVGCADRAKLIEWGSQYGLQAKYLDLKHEQYPHFDLFGDTQLYVLRAEGLTDHIKRFKLATTEGVRQMYTLETDQAIVKIAVKGAELQSFIRKDTGIEYIWQADPTYWGRHAPILFPNVGRLQDNQYHYQNKYYSQPQHGFARDLPFTVVTVSPTHILLELTQTAETLKNYPFAFNLRIAYYLEDANLKVEWTVTNPAEATLYFSIGGHPAFNIPLETQQTFTDYDLVFSQPFDGELLSLEGPFLNQSVQKRLSKQAITHVPLSKALFKEDALIFEDIAELTLANKQRTHGVRVHTAEMAFVGVWSPLNDAPFVCIEPWQGIADTTDTSKEWSTKYGSHKLAAGEIFQKAYTIAPF</sequence>
<dbReference type="EMBL" id="AODH01000001">
    <property type="protein sequence ID" value="EUJ42191.1"/>
    <property type="molecule type" value="Genomic_DNA"/>
</dbReference>
<evidence type="ECO:0000313" key="1">
    <source>
        <dbReference type="EMBL" id="EUJ42191.1"/>
    </source>
</evidence>
<evidence type="ECO:0000313" key="2">
    <source>
        <dbReference type="Proteomes" id="UP000019243"/>
    </source>
</evidence>
<dbReference type="InterPro" id="IPR011013">
    <property type="entry name" value="Gal_mutarotase_sf_dom"/>
</dbReference>
<dbReference type="PANTHER" id="PTHR11122">
    <property type="entry name" value="APOSPORY-ASSOCIATED PROTEIN C-RELATED"/>
    <property type="match status" value="1"/>
</dbReference>
<gene>
    <name evidence="1" type="ORF">BCAMP_00290</name>
</gene>
<dbReference type="Pfam" id="PF01263">
    <property type="entry name" value="Aldose_epim"/>
    <property type="match status" value="1"/>
</dbReference>
<dbReference type="InterPro" id="IPR037481">
    <property type="entry name" value="LacX"/>
</dbReference>
<name>W7D2R1_9LIST</name>
<dbReference type="GO" id="GO:0016853">
    <property type="term" value="F:isomerase activity"/>
    <property type="evidence" value="ECO:0007669"/>
    <property type="project" value="InterPro"/>
</dbReference>
<dbReference type="CDD" id="cd09024">
    <property type="entry name" value="Aldose_epim_lacX"/>
    <property type="match status" value="1"/>
</dbReference>
<dbReference type="InterPro" id="IPR008183">
    <property type="entry name" value="Aldose_1/G6P_1-epimerase"/>
</dbReference>
<protein>
    <recommendedName>
        <fullName evidence="3">Aldose 1-epimerase family protein</fullName>
    </recommendedName>
</protein>
<evidence type="ECO:0008006" key="3">
    <source>
        <dbReference type="Google" id="ProtNLM"/>
    </source>
</evidence>
<proteinExistence type="predicted"/>
<dbReference type="GO" id="GO:0030246">
    <property type="term" value="F:carbohydrate binding"/>
    <property type="evidence" value="ECO:0007669"/>
    <property type="project" value="InterPro"/>
</dbReference>
<dbReference type="GO" id="GO:0005975">
    <property type="term" value="P:carbohydrate metabolic process"/>
    <property type="evidence" value="ECO:0007669"/>
    <property type="project" value="InterPro"/>
</dbReference>
<keyword evidence="2" id="KW-1185">Reference proteome</keyword>
<organism evidence="1 2">
    <name type="scientific">Brochothrix campestris FSL F6-1037</name>
    <dbReference type="NCBI Taxonomy" id="1265861"/>
    <lineage>
        <taxon>Bacteria</taxon>
        <taxon>Bacillati</taxon>
        <taxon>Bacillota</taxon>
        <taxon>Bacilli</taxon>
        <taxon>Bacillales</taxon>
        <taxon>Listeriaceae</taxon>
        <taxon>Brochothrix</taxon>
    </lineage>
</organism>
<dbReference type="Gene3D" id="2.70.98.10">
    <property type="match status" value="1"/>
</dbReference>
<dbReference type="STRING" id="1265861.BCAMP_00290"/>
<dbReference type="OrthoDB" id="9795355at2"/>
<dbReference type="PANTHER" id="PTHR11122:SF13">
    <property type="entry name" value="GLUCOSE-6-PHOSPHATE 1-EPIMERASE"/>
    <property type="match status" value="1"/>
</dbReference>
<dbReference type="InterPro" id="IPR014718">
    <property type="entry name" value="GH-type_carb-bd"/>
</dbReference>